<keyword evidence="3" id="KW-0732">Signal</keyword>
<dbReference type="EMBL" id="SWBP01000004">
    <property type="protein sequence ID" value="TKB96882.1"/>
    <property type="molecule type" value="Genomic_DNA"/>
</dbReference>
<evidence type="ECO:0000313" key="5">
    <source>
        <dbReference type="Proteomes" id="UP000308181"/>
    </source>
</evidence>
<dbReference type="InterPro" id="IPR012341">
    <property type="entry name" value="6hp_glycosidase-like_sf"/>
</dbReference>
<evidence type="ECO:0000256" key="2">
    <source>
        <dbReference type="ARBA" id="ARBA00038358"/>
    </source>
</evidence>
<feature type="chain" id="PRO_5020928767" evidence="3">
    <location>
        <begin position="20"/>
        <end position="411"/>
    </location>
</feature>
<dbReference type="OrthoDB" id="428577at2"/>
<keyword evidence="1 4" id="KW-0378">Hydrolase</keyword>
<dbReference type="GO" id="GO:0052757">
    <property type="term" value="F:chondroitin hydrolase activity"/>
    <property type="evidence" value="ECO:0007669"/>
    <property type="project" value="TreeGrafter"/>
</dbReference>
<dbReference type="Proteomes" id="UP000308181">
    <property type="component" value="Unassembled WGS sequence"/>
</dbReference>
<dbReference type="InterPro" id="IPR052369">
    <property type="entry name" value="UG_Glycosaminoglycan_Hydrolase"/>
</dbReference>
<dbReference type="PANTHER" id="PTHR36845:SF1">
    <property type="entry name" value="HYDROLASE, PUTATIVE (AFU_ORTHOLOGUE AFUA_7G05090)-RELATED"/>
    <property type="match status" value="1"/>
</dbReference>
<dbReference type="InterPro" id="IPR008928">
    <property type="entry name" value="6-hairpin_glycosidase_sf"/>
</dbReference>
<comment type="caution">
    <text evidence="4">The sequence shown here is derived from an EMBL/GenBank/DDBJ whole genome shotgun (WGS) entry which is preliminary data.</text>
</comment>
<dbReference type="PANTHER" id="PTHR36845">
    <property type="entry name" value="HYDROLASE, PUTATIVE (AFU_ORTHOLOGUE AFUA_7G05090)-RELATED"/>
    <property type="match status" value="1"/>
</dbReference>
<dbReference type="GO" id="GO:0000272">
    <property type="term" value="P:polysaccharide catabolic process"/>
    <property type="evidence" value="ECO:0007669"/>
    <property type="project" value="TreeGrafter"/>
</dbReference>
<dbReference type="Gene3D" id="1.50.10.10">
    <property type="match status" value="1"/>
</dbReference>
<evidence type="ECO:0000256" key="1">
    <source>
        <dbReference type="ARBA" id="ARBA00022801"/>
    </source>
</evidence>
<proteinExistence type="inferred from homology"/>
<keyword evidence="5" id="KW-1185">Reference proteome</keyword>
<sequence length="411" mass="47793">MKTKYLVLIALFISNVGFAQKNTDIKIIKTLSLADKQYKNMLNVSQDLNWYPRTQAKDGSLKYVEIKDWTGGFWPGNLWYMYELTNDTYWKYYATKWTESLEKNQFNTSNHDLGFMMYCSYGNAYKNTSNPKYKEVLIQSAKSLMSRFSPIIGSIESWNSRMSWDGKTFWDYPVIIDNLMNLELLFFASKETGDSSFKDVAIKHAETSLKHHIRPDFSTYHVVNYDTLSGKMLHRQTCQGYADNSTWARGQAWAIYGYTMIYRETKDKKFLNAAIGLTDFFLQNKNLPKDHIPYWDFNANQEGYKPDFKYDENEYKVIPRDASAAAIVSSALLELCKYVPEKRANYINAAKNMLQSLSSSQYLAKAGTNNNFLLKHSTGSLPHNQEIDVPLVYADYYYLEALLRYKNINKQ</sequence>
<feature type="signal peptide" evidence="3">
    <location>
        <begin position="1"/>
        <end position="19"/>
    </location>
</feature>
<accession>A0A4U1BWK5</accession>
<evidence type="ECO:0000313" key="4">
    <source>
        <dbReference type="EMBL" id="TKB96882.1"/>
    </source>
</evidence>
<dbReference type="RefSeq" id="WP_136826846.1">
    <property type="nucleotide sequence ID" value="NZ_SWBP01000004.1"/>
</dbReference>
<dbReference type="AlphaFoldDB" id="A0A4U1BWK5"/>
<name>A0A4U1BWK5_9SPHI</name>
<reference evidence="4 5" key="1">
    <citation type="submission" date="2019-04" db="EMBL/GenBank/DDBJ databases">
        <title>Pedobacter sp. AR-3-17 sp. nov., isolated from Arctic soil.</title>
        <authorList>
            <person name="Dahal R.H."/>
            <person name="Kim D.-U."/>
        </authorList>
    </citation>
    <scope>NUCLEOTIDE SEQUENCE [LARGE SCALE GENOMIC DNA]</scope>
    <source>
        <strain evidence="4 5">AR-3-17</strain>
    </source>
</reference>
<gene>
    <name evidence="4" type="ORF">FA046_12460</name>
</gene>
<organism evidence="4 5">
    <name type="scientific">Pedobacter cryophilus</name>
    <dbReference type="NCBI Taxonomy" id="2571271"/>
    <lineage>
        <taxon>Bacteria</taxon>
        <taxon>Pseudomonadati</taxon>
        <taxon>Bacteroidota</taxon>
        <taxon>Sphingobacteriia</taxon>
        <taxon>Sphingobacteriales</taxon>
        <taxon>Sphingobacteriaceae</taxon>
        <taxon>Pedobacter</taxon>
    </lineage>
</organism>
<evidence type="ECO:0000256" key="3">
    <source>
        <dbReference type="SAM" id="SignalP"/>
    </source>
</evidence>
<protein>
    <submittedName>
        <fullName evidence="4">Glucuronyl hydrolase</fullName>
    </submittedName>
</protein>
<dbReference type="SUPFAM" id="SSF48208">
    <property type="entry name" value="Six-hairpin glycosidases"/>
    <property type="match status" value="1"/>
</dbReference>
<comment type="similarity">
    <text evidence="2">Belongs to the glycosyl hydrolase 88 family.</text>
</comment>